<evidence type="ECO:0000256" key="2">
    <source>
        <dbReference type="ARBA" id="ARBA00022643"/>
    </source>
</evidence>
<dbReference type="EMBL" id="OUUY01000093">
    <property type="protein sequence ID" value="SPQ01184.1"/>
    <property type="molecule type" value="Genomic_DNA"/>
</dbReference>
<dbReference type="Gene3D" id="3.20.20.70">
    <property type="entry name" value="Aldolase class I"/>
    <property type="match status" value="1"/>
</dbReference>
<dbReference type="Pfam" id="PF03060">
    <property type="entry name" value="NMO"/>
    <property type="match status" value="1"/>
</dbReference>
<dbReference type="OrthoDB" id="9778912at2"/>
<dbReference type="SUPFAM" id="SSF51412">
    <property type="entry name" value="Inosine monophosphate dehydrogenase (IMPDH)"/>
    <property type="match status" value="1"/>
</dbReference>
<dbReference type="CDD" id="cd04730">
    <property type="entry name" value="NPD_like"/>
    <property type="match status" value="1"/>
</dbReference>
<protein>
    <submittedName>
        <fullName evidence="4">2-nitropropane dioxygenase</fullName>
    </submittedName>
</protein>
<dbReference type="InterPro" id="IPR013785">
    <property type="entry name" value="Aldolase_TIM"/>
</dbReference>
<keyword evidence="3" id="KW-0560">Oxidoreductase</keyword>
<accession>A0A2U3QIF1</accession>
<gene>
    <name evidence="4" type="ORF">NBG4_460007</name>
</gene>
<dbReference type="InterPro" id="IPR004136">
    <property type="entry name" value="NMO"/>
</dbReference>
<dbReference type="Proteomes" id="UP000245125">
    <property type="component" value="Unassembled WGS sequence"/>
</dbReference>
<sequence length="371" mass="39421">MEPVSSLSPLVIKGKTIPLPIIQGGMGVGVSLSPLASAVAKEGGVGIVSSACLDRLVSKRDGKKVNTYEATYKEVSLAKSSGGFAGINIMVALVRDYEDSVKGAVDGGADFIISGAGLPLNLPAITPPKDTALVPIVSSARALELICKKWERFGYRPDAVVLEGPLAGGHLGFKIDQMDLESNRLENLLPPVKDMAMKYGDIPVIVAGGIYTYSDIRKFLAMGANGVQMGTRFLATEESSASPVYKKAVVDARDEDIIVAHKPGSPCGLPFRIIKQSPMYVSAVKRLRQPKCDKGYVLLKDNEGKFTRCPAKESNESCFCICNGLLSSAGYNPHKEEPLFTVGTNASRVTKIVSVKTIMDELAGKVLAATV</sequence>
<evidence type="ECO:0000256" key="3">
    <source>
        <dbReference type="ARBA" id="ARBA00023002"/>
    </source>
</evidence>
<name>A0A2U3QIF1_9BACT</name>
<keyword evidence="2" id="KW-0288">FMN</keyword>
<dbReference type="GO" id="GO:0051213">
    <property type="term" value="F:dioxygenase activity"/>
    <property type="evidence" value="ECO:0007669"/>
    <property type="project" value="UniProtKB-KW"/>
</dbReference>
<evidence type="ECO:0000313" key="4">
    <source>
        <dbReference type="EMBL" id="SPQ01184.1"/>
    </source>
</evidence>
<keyword evidence="4" id="KW-0223">Dioxygenase</keyword>
<dbReference type="GO" id="GO:0018580">
    <property type="term" value="F:nitronate monooxygenase activity"/>
    <property type="evidence" value="ECO:0007669"/>
    <property type="project" value="InterPro"/>
</dbReference>
<reference evidence="5" key="1">
    <citation type="submission" date="2018-03" db="EMBL/GenBank/DDBJ databases">
        <authorList>
            <person name="Zecchin S."/>
        </authorList>
    </citation>
    <scope>NUCLEOTIDE SEQUENCE [LARGE SCALE GENOMIC DNA]</scope>
</reference>
<keyword evidence="5" id="KW-1185">Reference proteome</keyword>
<dbReference type="PANTHER" id="PTHR32332:SF18">
    <property type="entry name" value="2-NITROPROPANE DIOXYGENASE"/>
    <property type="match status" value="1"/>
</dbReference>
<evidence type="ECO:0000313" key="5">
    <source>
        <dbReference type="Proteomes" id="UP000245125"/>
    </source>
</evidence>
<evidence type="ECO:0000256" key="1">
    <source>
        <dbReference type="ARBA" id="ARBA00022630"/>
    </source>
</evidence>
<proteinExistence type="predicted"/>
<keyword evidence="1" id="KW-0285">Flavoprotein</keyword>
<dbReference type="AlphaFoldDB" id="A0A2U3QIF1"/>
<organism evidence="4 5">
    <name type="scientific">Candidatus Sulfobium mesophilum</name>
    <dbReference type="NCBI Taxonomy" id="2016548"/>
    <lineage>
        <taxon>Bacteria</taxon>
        <taxon>Pseudomonadati</taxon>
        <taxon>Nitrospirota</taxon>
        <taxon>Nitrospiria</taxon>
        <taxon>Nitrospirales</taxon>
        <taxon>Nitrospiraceae</taxon>
        <taxon>Candidatus Sulfobium</taxon>
    </lineage>
</organism>
<dbReference type="PANTHER" id="PTHR32332">
    <property type="entry name" value="2-NITROPROPANE DIOXYGENASE"/>
    <property type="match status" value="1"/>
</dbReference>